<gene>
    <name evidence="3" type="ORF">QQX02_11005</name>
</gene>
<keyword evidence="1" id="KW-0472">Membrane</keyword>
<evidence type="ECO:0000259" key="2">
    <source>
        <dbReference type="Pfam" id="PF13229"/>
    </source>
</evidence>
<keyword evidence="1" id="KW-1133">Transmembrane helix</keyword>
<dbReference type="Proteomes" id="UP001172708">
    <property type="component" value="Unassembled WGS sequence"/>
</dbReference>
<protein>
    <submittedName>
        <fullName evidence="3">Right-handed parallel beta-helix repeat-containing protein</fullName>
    </submittedName>
</protein>
<reference evidence="3" key="1">
    <citation type="submission" date="2023-06" db="EMBL/GenBank/DDBJ databases">
        <title>Egi l300058.</title>
        <authorList>
            <person name="Gao L."/>
            <person name="Fang B.-Z."/>
            <person name="Li W.-J."/>
        </authorList>
    </citation>
    <scope>NUCLEOTIDE SEQUENCE</scope>
    <source>
        <strain evidence="3">EGI L300058</strain>
    </source>
</reference>
<dbReference type="SMART" id="SM00710">
    <property type="entry name" value="PbH1"/>
    <property type="match status" value="5"/>
</dbReference>
<dbReference type="InterPro" id="IPR006626">
    <property type="entry name" value="PbH1"/>
</dbReference>
<evidence type="ECO:0000313" key="3">
    <source>
        <dbReference type="EMBL" id="MDN4481453.1"/>
    </source>
</evidence>
<evidence type="ECO:0000256" key="1">
    <source>
        <dbReference type="SAM" id="Phobius"/>
    </source>
</evidence>
<name>A0ABT8GJ36_9MICO</name>
<feature type="domain" description="Right handed beta helix" evidence="2">
    <location>
        <begin position="149"/>
        <end position="286"/>
    </location>
</feature>
<evidence type="ECO:0000313" key="4">
    <source>
        <dbReference type="Proteomes" id="UP001172708"/>
    </source>
</evidence>
<dbReference type="RefSeq" id="WP_301143113.1">
    <property type="nucleotide sequence ID" value="NZ_JAUHQA010000001.1"/>
</dbReference>
<sequence length="376" mass="39028">MASTPVAGTRVTRRTAVTLAAAASVTILIVLAGVSIVGGDRGPDSTAIGASAGVVVAPRTDVFGQALPGDLPEARVAEAIESCPAATVTVTDADALARELDDASAGTVIWLEDGTYEGEFTIDVSGEAGRPIWLCGSQAAVLVGEGHVGGYGLHLDHVSHVRLHGFGVTRSQKGVMVDGGDRVVIELLTVHDIGDEAIHLRAHTQDSVVRGNSISDTGNRREKFGEGVYVGSAESNWCSVTSCLPDRSDRNLVEGNVIFDVTAEAVDVKEGTTGGTVRGNAFDGSSLTEDGADSWVDIKGNAWRIVGNAGAHSSQDGFQVHQILDGWGRGNVFERNSARVVGPGFGFSITPEQDNVVGCSNEVTEAQEGHSNVACR</sequence>
<comment type="caution">
    <text evidence="3">The sequence shown here is derived from an EMBL/GenBank/DDBJ whole genome shotgun (WGS) entry which is preliminary data.</text>
</comment>
<dbReference type="EMBL" id="JAUHQA010000001">
    <property type="protein sequence ID" value="MDN4481453.1"/>
    <property type="molecule type" value="Genomic_DNA"/>
</dbReference>
<dbReference type="InterPro" id="IPR039448">
    <property type="entry name" value="Beta_helix"/>
</dbReference>
<feature type="transmembrane region" description="Helical" evidence="1">
    <location>
        <begin position="16"/>
        <end position="38"/>
    </location>
</feature>
<dbReference type="InterPro" id="IPR011050">
    <property type="entry name" value="Pectin_lyase_fold/virulence"/>
</dbReference>
<organism evidence="3 4">
    <name type="scientific">Demequina muriae</name>
    <dbReference type="NCBI Taxonomy" id="3051664"/>
    <lineage>
        <taxon>Bacteria</taxon>
        <taxon>Bacillati</taxon>
        <taxon>Actinomycetota</taxon>
        <taxon>Actinomycetes</taxon>
        <taxon>Micrococcales</taxon>
        <taxon>Demequinaceae</taxon>
        <taxon>Demequina</taxon>
    </lineage>
</organism>
<accession>A0ABT8GJ36</accession>
<keyword evidence="1" id="KW-0812">Transmembrane</keyword>
<dbReference type="SUPFAM" id="SSF51126">
    <property type="entry name" value="Pectin lyase-like"/>
    <property type="match status" value="1"/>
</dbReference>
<dbReference type="InterPro" id="IPR012334">
    <property type="entry name" value="Pectin_lyas_fold"/>
</dbReference>
<keyword evidence="4" id="KW-1185">Reference proteome</keyword>
<proteinExistence type="predicted"/>
<dbReference type="Gene3D" id="2.160.20.10">
    <property type="entry name" value="Single-stranded right-handed beta-helix, Pectin lyase-like"/>
    <property type="match status" value="1"/>
</dbReference>
<dbReference type="Pfam" id="PF13229">
    <property type="entry name" value="Beta_helix"/>
    <property type="match status" value="1"/>
</dbReference>